<evidence type="ECO:0000313" key="6">
    <source>
        <dbReference type="EMBL" id="MBO8472463.1"/>
    </source>
</evidence>
<name>A0A9D9IGU9_9BACT</name>
<protein>
    <recommendedName>
        <fullName evidence="3">Regulatory protein RecX</fullName>
    </recommendedName>
</protein>
<dbReference type="GO" id="GO:0005737">
    <property type="term" value="C:cytoplasm"/>
    <property type="evidence" value="ECO:0007669"/>
    <property type="project" value="UniProtKB-SubCell"/>
</dbReference>
<dbReference type="InterPro" id="IPR036388">
    <property type="entry name" value="WH-like_DNA-bd_sf"/>
</dbReference>
<dbReference type="Proteomes" id="UP000823604">
    <property type="component" value="Unassembled WGS sequence"/>
</dbReference>
<comment type="similarity">
    <text evidence="2">Belongs to the RecX family.</text>
</comment>
<dbReference type="PANTHER" id="PTHR33602">
    <property type="entry name" value="REGULATORY PROTEIN RECX FAMILY PROTEIN"/>
    <property type="match status" value="1"/>
</dbReference>
<dbReference type="InterPro" id="IPR003783">
    <property type="entry name" value="Regulatory_RecX"/>
</dbReference>
<proteinExistence type="inferred from homology"/>
<dbReference type="GO" id="GO:0006282">
    <property type="term" value="P:regulation of DNA repair"/>
    <property type="evidence" value="ECO:0007669"/>
    <property type="project" value="InterPro"/>
</dbReference>
<evidence type="ECO:0000313" key="7">
    <source>
        <dbReference type="Proteomes" id="UP000823604"/>
    </source>
</evidence>
<sequence>MSVSDTSSDSPDLGRVMDRLRRACSRREYCTSDIKRKLSLSGCAEYADKVITSLKEEGFLDDARYAIAYCRDKSGLSGWGAAKIRYFLSAKGIPGDLIDEALSMLDNASCAKRLDAIVAGKWSEITRRHPDVSRQERMARLLRFACGRGYSYAEIMQSVERNGFLE</sequence>
<reference evidence="6" key="2">
    <citation type="journal article" date="2021" name="PeerJ">
        <title>Extensive microbial diversity within the chicken gut microbiome revealed by metagenomics and culture.</title>
        <authorList>
            <person name="Gilroy R."/>
            <person name="Ravi A."/>
            <person name="Getino M."/>
            <person name="Pursley I."/>
            <person name="Horton D.L."/>
            <person name="Alikhan N.F."/>
            <person name="Baker D."/>
            <person name="Gharbi K."/>
            <person name="Hall N."/>
            <person name="Watson M."/>
            <person name="Adriaenssens E.M."/>
            <person name="Foster-Nyarko E."/>
            <person name="Jarju S."/>
            <person name="Secka A."/>
            <person name="Antonio M."/>
            <person name="Oren A."/>
            <person name="Chaudhuri R.R."/>
            <person name="La Ragione R."/>
            <person name="Hildebrand F."/>
            <person name="Pallen M.J."/>
        </authorList>
    </citation>
    <scope>NUCLEOTIDE SEQUENCE</scope>
    <source>
        <strain evidence="6">B1-8020</strain>
    </source>
</reference>
<evidence type="ECO:0000256" key="3">
    <source>
        <dbReference type="ARBA" id="ARBA00018111"/>
    </source>
</evidence>
<dbReference type="InterPro" id="IPR053924">
    <property type="entry name" value="RecX_HTH_2nd"/>
</dbReference>
<evidence type="ECO:0000256" key="2">
    <source>
        <dbReference type="ARBA" id="ARBA00009695"/>
    </source>
</evidence>
<dbReference type="AlphaFoldDB" id="A0A9D9IGU9"/>
<gene>
    <name evidence="6" type="ORF">IAB81_02380</name>
</gene>
<dbReference type="Pfam" id="PF02631">
    <property type="entry name" value="RecX_HTH2"/>
    <property type="match status" value="1"/>
</dbReference>
<evidence type="ECO:0000256" key="1">
    <source>
        <dbReference type="ARBA" id="ARBA00004496"/>
    </source>
</evidence>
<evidence type="ECO:0000256" key="4">
    <source>
        <dbReference type="ARBA" id="ARBA00022490"/>
    </source>
</evidence>
<feature type="domain" description="RecX second three-helical" evidence="5">
    <location>
        <begin position="61"/>
        <end position="102"/>
    </location>
</feature>
<dbReference type="PANTHER" id="PTHR33602:SF1">
    <property type="entry name" value="REGULATORY PROTEIN RECX FAMILY PROTEIN"/>
    <property type="match status" value="1"/>
</dbReference>
<comment type="subcellular location">
    <subcellularLocation>
        <location evidence="1">Cytoplasm</location>
    </subcellularLocation>
</comment>
<dbReference type="EMBL" id="JADIMA010000025">
    <property type="protein sequence ID" value="MBO8472463.1"/>
    <property type="molecule type" value="Genomic_DNA"/>
</dbReference>
<keyword evidence="4" id="KW-0963">Cytoplasm</keyword>
<organism evidence="6 7">
    <name type="scientific">Candidatus Merdivivens pullicola</name>
    <dbReference type="NCBI Taxonomy" id="2840872"/>
    <lineage>
        <taxon>Bacteria</taxon>
        <taxon>Pseudomonadati</taxon>
        <taxon>Bacteroidota</taxon>
        <taxon>Bacteroidia</taxon>
        <taxon>Bacteroidales</taxon>
        <taxon>Muribaculaceae</taxon>
        <taxon>Muribaculaceae incertae sedis</taxon>
        <taxon>Candidatus Merdivivens</taxon>
    </lineage>
</organism>
<dbReference type="Gene3D" id="1.10.10.10">
    <property type="entry name" value="Winged helix-like DNA-binding domain superfamily/Winged helix DNA-binding domain"/>
    <property type="match status" value="1"/>
</dbReference>
<accession>A0A9D9IGU9</accession>
<evidence type="ECO:0000259" key="5">
    <source>
        <dbReference type="Pfam" id="PF02631"/>
    </source>
</evidence>
<reference evidence="6" key="1">
    <citation type="submission" date="2020-10" db="EMBL/GenBank/DDBJ databases">
        <authorList>
            <person name="Gilroy R."/>
        </authorList>
    </citation>
    <scope>NUCLEOTIDE SEQUENCE</scope>
    <source>
        <strain evidence="6">B1-8020</strain>
    </source>
</reference>
<comment type="caution">
    <text evidence="6">The sequence shown here is derived from an EMBL/GenBank/DDBJ whole genome shotgun (WGS) entry which is preliminary data.</text>
</comment>